<comment type="subunit">
    <text evidence="5">The complex is composed of two ATP-binding proteins (ModC), two transmembrane proteins (ModB) and a solute-binding protein (ModA).</text>
</comment>
<keyword evidence="2 6" id="KW-0500">Molybdenum</keyword>
<proteinExistence type="inferred from homology"/>
<dbReference type="AlphaFoldDB" id="A0A2T0XG72"/>
<dbReference type="EMBL" id="PVTV01000013">
    <property type="protein sequence ID" value="PRY97948.1"/>
    <property type="molecule type" value="Genomic_DNA"/>
</dbReference>
<evidence type="ECO:0000256" key="1">
    <source>
        <dbReference type="ARBA" id="ARBA00009175"/>
    </source>
</evidence>
<feature type="binding site" evidence="6">
    <location>
        <position position="37"/>
    </location>
    <ligand>
        <name>molybdate</name>
        <dbReference type="ChEBI" id="CHEBI:36264"/>
    </ligand>
</feature>
<dbReference type="SUPFAM" id="SSF53850">
    <property type="entry name" value="Periplasmic binding protein-like II"/>
    <property type="match status" value="1"/>
</dbReference>
<evidence type="ECO:0000313" key="7">
    <source>
        <dbReference type="EMBL" id="PRY97948.1"/>
    </source>
</evidence>
<evidence type="ECO:0000313" key="8">
    <source>
        <dbReference type="Proteomes" id="UP000238308"/>
    </source>
</evidence>
<keyword evidence="4" id="KW-0732">Signal</keyword>
<protein>
    <submittedName>
        <fullName evidence="7">Molybdate transport system substrate-binding protein</fullName>
    </submittedName>
</protein>
<organism evidence="7 8">
    <name type="scientific">Jezberella montanilacus</name>
    <dbReference type="NCBI Taxonomy" id="323426"/>
    <lineage>
        <taxon>Bacteria</taxon>
        <taxon>Pseudomonadati</taxon>
        <taxon>Pseudomonadota</taxon>
        <taxon>Betaproteobacteria</taxon>
        <taxon>Burkholderiales</taxon>
        <taxon>Alcaligenaceae</taxon>
        <taxon>Jezberella</taxon>
    </lineage>
</organism>
<accession>A0A2T0XG72</accession>
<dbReference type="PANTHER" id="PTHR30632:SF0">
    <property type="entry name" value="SULFATE-BINDING PROTEIN"/>
    <property type="match status" value="1"/>
</dbReference>
<keyword evidence="8" id="KW-1185">Reference proteome</keyword>
<dbReference type="GO" id="GO:0030973">
    <property type="term" value="F:molybdate ion binding"/>
    <property type="evidence" value="ECO:0007669"/>
    <property type="project" value="UniProtKB-ARBA"/>
</dbReference>
<evidence type="ECO:0000256" key="3">
    <source>
        <dbReference type="ARBA" id="ARBA00022723"/>
    </source>
</evidence>
<feature type="binding site" evidence="6">
    <location>
        <position position="65"/>
    </location>
    <ligand>
        <name>molybdate</name>
        <dbReference type="ChEBI" id="CHEBI:36264"/>
    </ligand>
</feature>
<dbReference type="GO" id="GO:1901359">
    <property type="term" value="F:tungstate binding"/>
    <property type="evidence" value="ECO:0007669"/>
    <property type="project" value="UniProtKB-ARBA"/>
</dbReference>
<dbReference type="FunFam" id="3.40.190.10:FF:000035">
    <property type="entry name" value="Molybdate ABC transporter substrate-binding protein"/>
    <property type="match status" value="1"/>
</dbReference>
<dbReference type="GO" id="GO:0015689">
    <property type="term" value="P:molybdate ion transport"/>
    <property type="evidence" value="ECO:0007669"/>
    <property type="project" value="InterPro"/>
</dbReference>
<comment type="caution">
    <text evidence="7">The sequence shown here is derived from an EMBL/GenBank/DDBJ whole genome shotgun (WGS) entry which is preliminary data.</text>
</comment>
<name>A0A2T0XG72_9BURK</name>
<dbReference type="PANTHER" id="PTHR30632">
    <property type="entry name" value="MOLYBDATE-BINDING PERIPLASMIC PROTEIN"/>
    <property type="match status" value="1"/>
</dbReference>
<comment type="similarity">
    <text evidence="1">Belongs to the bacterial solute-binding protein ModA family.</text>
</comment>
<dbReference type="Pfam" id="PF13531">
    <property type="entry name" value="SBP_bac_11"/>
    <property type="match status" value="1"/>
</dbReference>
<dbReference type="NCBIfam" id="TIGR01256">
    <property type="entry name" value="modA"/>
    <property type="match status" value="1"/>
</dbReference>
<evidence type="ECO:0000256" key="5">
    <source>
        <dbReference type="ARBA" id="ARBA00062515"/>
    </source>
</evidence>
<dbReference type="InterPro" id="IPR050682">
    <property type="entry name" value="ModA/WtpA"/>
</dbReference>
<dbReference type="Gene3D" id="3.40.190.10">
    <property type="entry name" value="Periplasmic binding protein-like II"/>
    <property type="match status" value="2"/>
</dbReference>
<feature type="binding site" evidence="6">
    <location>
        <position position="174"/>
    </location>
    <ligand>
        <name>molybdate</name>
        <dbReference type="ChEBI" id="CHEBI:36264"/>
    </ligand>
</feature>
<gene>
    <name evidence="7" type="ORF">BCM14_1662</name>
</gene>
<dbReference type="PIRSF" id="PIRSF004846">
    <property type="entry name" value="ModA"/>
    <property type="match status" value="1"/>
</dbReference>
<sequence length="255" mass="27026">MRSAVLKRFGALLITSLGLCDCSRAQTADLIVSAAASLTNAFTALSQSFETTHPGTKVIMNFGASDSLMMQIINGAPADVFASADQVAMDKAVTLKGVNRDSRQDFASNQVVVIVPAESKLRLADLKALASPNIKRVTYGNPASVPIGRYAQAALEAVGQWDVVAAKAVLAQNVRQSLDYVVRGEVDAGFVFATDAALVGDKVRVAYRVSSAMPVTYPIAVTSTTRQPRAAHEFVDYVLSAPGQTILAKYGFLKP</sequence>
<evidence type="ECO:0000256" key="6">
    <source>
        <dbReference type="PIRSR" id="PIRSR004846-1"/>
    </source>
</evidence>
<dbReference type="InterPro" id="IPR005950">
    <property type="entry name" value="ModA"/>
</dbReference>
<dbReference type="Proteomes" id="UP000238308">
    <property type="component" value="Unassembled WGS sequence"/>
</dbReference>
<dbReference type="RefSeq" id="WP_375318474.1">
    <property type="nucleotide sequence ID" value="NZ_PVTV01000013.1"/>
</dbReference>
<evidence type="ECO:0000256" key="2">
    <source>
        <dbReference type="ARBA" id="ARBA00022505"/>
    </source>
</evidence>
<evidence type="ECO:0000256" key="4">
    <source>
        <dbReference type="ARBA" id="ARBA00022729"/>
    </source>
</evidence>
<reference evidence="7 8" key="1">
    <citation type="submission" date="2018-03" db="EMBL/GenBank/DDBJ databases">
        <title>Genomic Encyclopedia of Type Strains, Phase III (KMG-III): the genomes of soil and plant-associated and newly described type strains.</title>
        <authorList>
            <person name="Whitman W."/>
        </authorList>
    </citation>
    <scope>NUCLEOTIDE SEQUENCE [LARGE SCALE GENOMIC DNA]</scope>
    <source>
        <strain evidence="7 8">MWH-P2sevCIIIb</strain>
    </source>
</reference>
<keyword evidence="3 6" id="KW-0479">Metal-binding</keyword>
<dbReference type="GO" id="GO:0046872">
    <property type="term" value="F:metal ion binding"/>
    <property type="evidence" value="ECO:0007669"/>
    <property type="project" value="UniProtKB-KW"/>
</dbReference>